<keyword evidence="7" id="KW-1185">Reference proteome</keyword>
<dbReference type="Proteomes" id="UP001187192">
    <property type="component" value="Unassembled WGS sequence"/>
</dbReference>
<dbReference type="Pfam" id="PF18052">
    <property type="entry name" value="Rx_N"/>
    <property type="match status" value="1"/>
</dbReference>
<evidence type="ECO:0000256" key="3">
    <source>
        <dbReference type="ARBA" id="ARBA00022821"/>
    </source>
</evidence>
<dbReference type="InterPro" id="IPR041118">
    <property type="entry name" value="Rx_N"/>
</dbReference>
<dbReference type="AlphaFoldDB" id="A0AA88D1Q9"/>
<dbReference type="InterPro" id="IPR036388">
    <property type="entry name" value="WH-like_DNA-bd_sf"/>
</dbReference>
<dbReference type="InterPro" id="IPR038005">
    <property type="entry name" value="RX-like_CC"/>
</dbReference>
<dbReference type="PANTHER" id="PTHR19338">
    <property type="entry name" value="TRANSLOCASE OF INNER MITOCHONDRIAL MEMBRANE 13 HOMOLOG"/>
    <property type="match status" value="1"/>
</dbReference>
<proteinExistence type="predicted"/>
<keyword evidence="2" id="KW-0547">Nucleotide-binding</keyword>
<dbReference type="InterPro" id="IPR058922">
    <property type="entry name" value="WHD_DRP"/>
</dbReference>
<dbReference type="SUPFAM" id="SSF52540">
    <property type="entry name" value="P-loop containing nucleoside triphosphate hydrolases"/>
    <property type="match status" value="1"/>
</dbReference>
<dbReference type="InterPro" id="IPR027417">
    <property type="entry name" value="P-loop_NTPase"/>
</dbReference>
<keyword evidence="1" id="KW-0677">Repeat</keyword>
<organism evidence="6 7">
    <name type="scientific">Ficus carica</name>
    <name type="common">Common fig</name>
    <dbReference type="NCBI Taxonomy" id="3494"/>
    <lineage>
        <taxon>Eukaryota</taxon>
        <taxon>Viridiplantae</taxon>
        <taxon>Streptophyta</taxon>
        <taxon>Embryophyta</taxon>
        <taxon>Tracheophyta</taxon>
        <taxon>Spermatophyta</taxon>
        <taxon>Magnoliopsida</taxon>
        <taxon>eudicotyledons</taxon>
        <taxon>Gunneridae</taxon>
        <taxon>Pentapetalae</taxon>
        <taxon>rosids</taxon>
        <taxon>fabids</taxon>
        <taxon>Rosales</taxon>
        <taxon>Moraceae</taxon>
        <taxon>Ficeae</taxon>
        <taxon>Ficus</taxon>
    </lineage>
</organism>
<evidence type="ECO:0000256" key="2">
    <source>
        <dbReference type="ARBA" id="ARBA00022741"/>
    </source>
</evidence>
<protein>
    <recommendedName>
        <fullName evidence="8">NB-ARC domain-containing protein</fullName>
    </recommendedName>
</protein>
<accession>A0AA88D1Q9</accession>
<evidence type="ECO:0000313" key="7">
    <source>
        <dbReference type="Proteomes" id="UP001187192"/>
    </source>
</evidence>
<dbReference type="PANTHER" id="PTHR19338:SF32">
    <property type="entry name" value="OS06G0287500 PROTEIN"/>
    <property type="match status" value="1"/>
</dbReference>
<evidence type="ECO:0000256" key="1">
    <source>
        <dbReference type="ARBA" id="ARBA00022737"/>
    </source>
</evidence>
<evidence type="ECO:0000259" key="4">
    <source>
        <dbReference type="Pfam" id="PF18052"/>
    </source>
</evidence>
<dbReference type="GO" id="GO:0043531">
    <property type="term" value="F:ADP binding"/>
    <property type="evidence" value="ECO:0007669"/>
    <property type="project" value="InterPro"/>
</dbReference>
<feature type="domain" description="Disease resistance N-terminal" evidence="4">
    <location>
        <begin position="7"/>
        <end position="93"/>
    </location>
</feature>
<dbReference type="CDD" id="cd14798">
    <property type="entry name" value="RX-CC_like"/>
    <property type="match status" value="1"/>
</dbReference>
<dbReference type="Pfam" id="PF23559">
    <property type="entry name" value="WHD_DRP"/>
    <property type="match status" value="1"/>
</dbReference>
<keyword evidence="3" id="KW-0611">Plant defense</keyword>
<feature type="domain" description="Disease resistance protein winged helix" evidence="5">
    <location>
        <begin position="239"/>
        <end position="304"/>
    </location>
</feature>
<reference evidence="6" key="1">
    <citation type="submission" date="2023-07" db="EMBL/GenBank/DDBJ databases">
        <title>draft genome sequence of fig (Ficus carica).</title>
        <authorList>
            <person name="Takahashi T."/>
            <person name="Nishimura K."/>
        </authorList>
    </citation>
    <scope>NUCLEOTIDE SEQUENCE</scope>
</reference>
<evidence type="ECO:0008006" key="8">
    <source>
        <dbReference type="Google" id="ProtNLM"/>
    </source>
</evidence>
<comment type="caution">
    <text evidence="6">The sequence shown here is derived from an EMBL/GenBank/DDBJ whole genome shotgun (WGS) entry which is preliminary data.</text>
</comment>
<evidence type="ECO:0000259" key="5">
    <source>
        <dbReference type="Pfam" id="PF23559"/>
    </source>
</evidence>
<dbReference type="Gene3D" id="1.20.5.4130">
    <property type="match status" value="1"/>
</dbReference>
<dbReference type="Gene3D" id="1.10.10.10">
    <property type="entry name" value="Winged helix-like DNA-binding domain superfamily/Winged helix DNA-binding domain"/>
    <property type="match status" value="1"/>
</dbReference>
<evidence type="ECO:0000313" key="6">
    <source>
        <dbReference type="EMBL" id="GMN40735.1"/>
    </source>
</evidence>
<dbReference type="GO" id="GO:0006952">
    <property type="term" value="P:defense response"/>
    <property type="evidence" value="ECO:0007669"/>
    <property type="project" value="UniProtKB-KW"/>
</dbReference>
<gene>
    <name evidence="6" type="ORF">TIFTF001_009970</name>
</gene>
<name>A0AA88D1Q9_FICCA</name>
<sequence>MEETITVVASIINMLAYVLIKEARLFKGVHREVKSLKDELESIQCFLKEAEEKLVSGGLNEGIKIWVKQVREEAYHIEDVIDEYVLHIVQRCHHEHGGFRGIGGIGKTTFAKTVYEYEMVKGCFYCRAWITVSQSYNIEKLLRILVKQICPTAESLTWEIDTIEELIDPLRQYLQAKSSAFDLVKNLQPLSREMAWELFCKKSFQFELERRCPQELEQLSSEILTKCEGLPHLIMTVADYVIVDEDLYRLWIAEGFVKEKRDNTLEEVVEEYLNELINGNLVLSKEIDGLCRLCQVHDPMHDIVLSRAHELDFCRSVEGNNLMRERISTRLSIYGSTEVVLDGFEESKAHSAFLFNIDTLPKSFVVTLFAKLELLKLLSFKNVHLEIL</sequence>
<dbReference type="EMBL" id="BTGU01000011">
    <property type="protein sequence ID" value="GMN40735.1"/>
    <property type="molecule type" value="Genomic_DNA"/>
</dbReference>